<accession>A0A6P8DNW1</accession>
<dbReference type="GeneID" id="116206310"/>
<dbReference type="Gene3D" id="3.40.50.300">
    <property type="entry name" value="P-loop containing nucleotide triphosphate hydrolases"/>
    <property type="match status" value="1"/>
</dbReference>
<dbReference type="PANTHER" id="PTHR47978">
    <property type="match status" value="1"/>
</dbReference>
<sequence length="279" mass="32002">MAHKLCQKINRFNLRRRVNRRVMVLRRFIRRLWDRIFVCSAGKPEQYRVLLPYSKVSSPAPVVVTTVNNEPELGTVTPMVCRDHTADSDLVSLKIGLLGDHEIGKTSFLVKYVGDEKEQSSSEMMKGINLMDKTQMVRGARISYSIWEVEGDERSGQDHIPAVCRDSVAILFMFDLTSRCTLNSIITWYQEARKWNQTAIPIIVGTKFDEFIQLPIDLQWTIASQARAYAKALNATLFFSSATYNINVNKIFKFITAKLFDLPWTVERNLTVGEPIIDF</sequence>
<dbReference type="PIRSF" id="PIRSF037527">
    <property type="entry name" value="Small_GTPase_Tem1"/>
    <property type="match status" value="1"/>
</dbReference>
<dbReference type="InterPro" id="IPR001806">
    <property type="entry name" value="Small_GTPase"/>
</dbReference>
<dbReference type="Proteomes" id="UP000515151">
    <property type="component" value="Chromosome 4"/>
</dbReference>
<dbReference type="RefSeq" id="XP_031395001.1">
    <property type="nucleotide sequence ID" value="XM_031539141.1"/>
</dbReference>
<dbReference type="GO" id="GO:0005525">
    <property type="term" value="F:GTP binding"/>
    <property type="evidence" value="ECO:0007669"/>
    <property type="project" value="InterPro"/>
</dbReference>
<dbReference type="SUPFAM" id="SSF52540">
    <property type="entry name" value="P-loop containing nucleoside triphosphate hydrolases"/>
    <property type="match status" value="1"/>
</dbReference>
<organism evidence="2 3">
    <name type="scientific">Punica granatum</name>
    <name type="common">Pomegranate</name>
    <dbReference type="NCBI Taxonomy" id="22663"/>
    <lineage>
        <taxon>Eukaryota</taxon>
        <taxon>Viridiplantae</taxon>
        <taxon>Streptophyta</taxon>
        <taxon>Embryophyta</taxon>
        <taxon>Tracheophyta</taxon>
        <taxon>Spermatophyta</taxon>
        <taxon>Magnoliopsida</taxon>
        <taxon>eudicotyledons</taxon>
        <taxon>Gunneridae</taxon>
        <taxon>Pentapetalae</taxon>
        <taxon>rosids</taxon>
        <taxon>malvids</taxon>
        <taxon>Myrtales</taxon>
        <taxon>Lythraceae</taxon>
        <taxon>Punica</taxon>
    </lineage>
</organism>
<dbReference type="FunFam" id="3.40.50.300:FF:000927">
    <property type="entry name" value="Septum-promoting GTP-binding protein 1"/>
    <property type="match status" value="1"/>
</dbReference>
<name>A0A6P8DNW1_PUNGR</name>
<proteinExistence type="predicted"/>
<dbReference type="PROSITE" id="PS51419">
    <property type="entry name" value="RAB"/>
    <property type="match status" value="1"/>
</dbReference>
<reference evidence="2" key="1">
    <citation type="journal article" date="2020" name="Plant Biotechnol. J.">
        <title>The pomegranate (Punica granatum L.) draft genome dissects genetic divergence between soft- and hard-seeded cultivars.</title>
        <authorList>
            <person name="Luo X."/>
            <person name="Li H."/>
            <person name="Wu Z."/>
            <person name="Yao W."/>
            <person name="Zhao P."/>
            <person name="Cao D."/>
            <person name="Yu H."/>
            <person name="Li K."/>
            <person name="Poudel K."/>
            <person name="Zhao D."/>
            <person name="Zhang F."/>
            <person name="Xia X."/>
            <person name="Chen L."/>
            <person name="Wang Q."/>
            <person name="Jing D."/>
            <person name="Cao S."/>
        </authorList>
    </citation>
    <scope>NUCLEOTIDE SEQUENCE [LARGE SCALE GENOMIC DNA]</scope>
    <source>
        <strain evidence="2">cv. Tunisia</strain>
    </source>
</reference>
<dbReference type="SMART" id="SM00175">
    <property type="entry name" value="RAB"/>
    <property type="match status" value="1"/>
</dbReference>
<reference evidence="3" key="2">
    <citation type="submission" date="2025-08" db="UniProtKB">
        <authorList>
            <consortium name="RefSeq"/>
        </authorList>
    </citation>
    <scope>IDENTIFICATION</scope>
    <source>
        <tissue evidence="3">Leaf</tissue>
    </source>
</reference>
<dbReference type="PRINTS" id="PR00449">
    <property type="entry name" value="RASTRNSFRMNG"/>
</dbReference>
<evidence type="ECO:0000256" key="1">
    <source>
        <dbReference type="ARBA" id="ARBA00022741"/>
    </source>
</evidence>
<dbReference type="InterPro" id="IPR017231">
    <property type="entry name" value="Small_GTPase_Tem1/Spg1"/>
</dbReference>
<evidence type="ECO:0000313" key="3">
    <source>
        <dbReference type="RefSeq" id="XP_031395001.1"/>
    </source>
</evidence>
<protein>
    <submittedName>
        <fullName evidence="3">Septum-promoting GTP-binding protein 1</fullName>
    </submittedName>
</protein>
<evidence type="ECO:0000313" key="2">
    <source>
        <dbReference type="Proteomes" id="UP000515151"/>
    </source>
</evidence>
<dbReference type="OrthoDB" id="6585768at2759"/>
<keyword evidence="1" id="KW-0547">Nucleotide-binding</keyword>
<dbReference type="Pfam" id="PF00071">
    <property type="entry name" value="Ras"/>
    <property type="match status" value="1"/>
</dbReference>
<dbReference type="AlphaFoldDB" id="A0A6P8DNW1"/>
<keyword evidence="2" id="KW-1185">Reference proteome</keyword>
<dbReference type="GO" id="GO:0003924">
    <property type="term" value="F:GTPase activity"/>
    <property type="evidence" value="ECO:0007669"/>
    <property type="project" value="InterPro"/>
</dbReference>
<dbReference type="InterPro" id="IPR027417">
    <property type="entry name" value="P-loop_NTPase"/>
</dbReference>
<gene>
    <name evidence="3" type="primary">LOC116206310</name>
</gene>